<dbReference type="Proteomes" id="UP000663877">
    <property type="component" value="Unassembled WGS sequence"/>
</dbReference>
<dbReference type="Gene3D" id="3.90.75.10">
    <property type="entry name" value="Homing Intron 3 (I-ppo) Encoded Endonuclease, Chain A"/>
    <property type="match status" value="1"/>
</dbReference>
<evidence type="ECO:0000313" key="4">
    <source>
        <dbReference type="EMBL" id="CAF1637049.1"/>
    </source>
</evidence>
<evidence type="ECO:0000256" key="1">
    <source>
        <dbReference type="SAM" id="MobiDB-lite"/>
    </source>
</evidence>
<evidence type="ECO:0000313" key="5">
    <source>
        <dbReference type="Proteomes" id="UP000663832"/>
    </source>
</evidence>
<dbReference type="InterPro" id="IPR044925">
    <property type="entry name" value="His-Me_finger_sf"/>
</dbReference>
<feature type="region of interest" description="Disordered" evidence="1">
    <location>
        <begin position="226"/>
        <end position="247"/>
    </location>
</feature>
<feature type="region of interest" description="Disordered" evidence="1">
    <location>
        <begin position="1"/>
        <end position="36"/>
    </location>
</feature>
<sequence length="366" mass="41670">MATNLTSKTKGTPSKPANNSKKPDTIFEPIVTRSKTKQMLPEPVTIIKKPETAFEPIITRSKTKQMLPEPATIINETKQETIEPPTTSKGKKQETIEPPTTSKGKKQETIEPSTTSEIPVTQEFLNSISKEVAKEFINRIYERTSCDFFTNDKHIFPSIDLEELETMGSIRDQNGDYLTKWMRCYGSPDHTDQSLPNHPRAHLRSGCNSHWPESVQDAFNKFAEAKEAKVKEQKDKEPKGKEQKDKGPLETLIYSHHIVLRSKLDKLPLLSRTKAGYQASHLCDTKGCLSESHLIVETFEQNQARKSCQGIFVHIHKYSDGKKEIIQVEPCQHGIGYRSEPDPFKYSCRKMKIMMTDDNKLKYLCG</sequence>
<dbReference type="InterPro" id="IPR044930">
    <property type="entry name" value="Homing_endonuclease_His-Me"/>
</dbReference>
<feature type="domain" description="Zinc-binding loop region of homing endonuclease" evidence="2">
    <location>
        <begin position="246"/>
        <end position="341"/>
    </location>
</feature>
<dbReference type="EMBL" id="CAJNOI010002425">
    <property type="protein sequence ID" value="CAF1475165.1"/>
    <property type="molecule type" value="Genomic_DNA"/>
</dbReference>
<comment type="caution">
    <text evidence="4">The sequence shown here is derived from an EMBL/GenBank/DDBJ whole genome shotgun (WGS) entry which is preliminary data.</text>
</comment>
<evidence type="ECO:0000259" key="2">
    <source>
        <dbReference type="Pfam" id="PF05551"/>
    </source>
</evidence>
<reference evidence="4" key="1">
    <citation type="submission" date="2021-02" db="EMBL/GenBank/DDBJ databases">
        <authorList>
            <person name="Nowell W R."/>
        </authorList>
    </citation>
    <scope>NUCLEOTIDE SEQUENCE</scope>
</reference>
<name>A0A816DK41_9BILA</name>
<gene>
    <name evidence="3" type="ORF">BJG266_LOCUS41750</name>
    <name evidence="4" type="ORF">QVE165_LOCUS58630</name>
</gene>
<dbReference type="Proteomes" id="UP000663832">
    <property type="component" value="Unassembled WGS sequence"/>
</dbReference>
<dbReference type="OrthoDB" id="10667226at2759"/>
<proteinExistence type="predicted"/>
<organism evidence="4 5">
    <name type="scientific">Adineta steineri</name>
    <dbReference type="NCBI Taxonomy" id="433720"/>
    <lineage>
        <taxon>Eukaryota</taxon>
        <taxon>Metazoa</taxon>
        <taxon>Spiralia</taxon>
        <taxon>Gnathifera</taxon>
        <taxon>Rotifera</taxon>
        <taxon>Eurotatoria</taxon>
        <taxon>Bdelloidea</taxon>
        <taxon>Adinetida</taxon>
        <taxon>Adinetidae</taxon>
        <taxon>Adineta</taxon>
    </lineage>
</organism>
<dbReference type="SUPFAM" id="SSF54060">
    <property type="entry name" value="His-Me finger endonucleases"/>
    <property type="match status" value="1"/>
</dbReference>
<dbReference type="InterPro" id="IPR008704">
    <property type="entry name" value="Endonuclease_Zinc-binding_loop"/>
</dbReference>
<feature type="compositionally biased region" description="Polar residues" evidence="1">
    <location>
        <begin position="1"/>
        <end position="20"/>
    </location>
</feature>
<evidence type="ECO:0000313" key="3">
    <source>
        <dbReference type="EMBL" id="CAF1475165.1"/>
    </source>
</evidence>
<dbReference type="EMBL" id="CAJNOM010002747">
    <property type="protein sequence ID" value="CAF1637049.1"/>
    <property type="molecule type" value="Genomic_DNA"/>
</dbReference>
<dbReference type="AlphaFoldDB" id="A0A816DK41"/>
<keyword evidence="5" id="KW-1185">Reference proteome</keyword>
<dbReference type="Pfam" id="PF05551">
    <property type="entry name" value="zf-His_Me_endon"/>
    <property type="match status" value="1"/>
</dbReference>
<protein>
    <recommendedName>
        <fullName evidence="2">Zinc-binding loop region of homing endonuclease domain-containing protein</fullName>
    </recommendedName>
</protein>
<feature type="region of interest" description="Disordered" evidence="1">
    <location>
        <begin position="58"/>
        <end position="116"/>
    </location>
</feature>
<accession>A0A816DK41</accession>
<dbReference type="GO" id="GO:0004519">
    <property type="term" value="F:endonuclease activity"/>
    <property type="evidence" value="ECO:0007669"/>
    <property type="project" value="InterPro"/>
</dbReference>